<dbReference type="PANTHER" id="PTHR36395:SF1">
    <property type="entry name" value="RING-H2 ZINC FINGER PROTEIN"/>
    <property type="match status" value="1"/>
</dbReference>
<dbReference type="EMBL" id="GDJX01018746">
    <property type="protein sequence ID" value="JAT49190.1"/>
    <property type="molecule type" value="Transcribed_RNA"/>
</dbReference>
<protein>
    <submittedName>
        <fullName evidence="3">Nucleoside triphosphatase nudI</fullName>
    </submittedName>
</protein>
<dbReference type="SUPFAM" id="SSF55811">
    <property type="entry name" value="Nudix"/>
    <property type="match status" value="1"/>
</dbReference>
<dbReference type="InterPro" id="IPR000086">
    <property type="entry name" value="NUDIX_hydrolase_dom"/>
</dbReference>
<dbReference type="PANTHER" id="PTHR36395">
    <property type="entry name" value="RING-H2 ZINC FINGER PROTEIN"/>
    <property type="match status" value="1"/>
</dbReference>
<accession>A0A1D1Y3H7</accession>
<dbReference type="InterPro" id="IPR015797">
    <property type="entry name" value="NUDIX_hydrolase-like_dom_sf"/>
</dbReference>
<reference evidence="3" key="1">
    <citation type="submission" date="2015-07" db="EMBL/GenBank/DDBJ databases">
        <title>Transcriptome Assembly of Anthurium amnicola.</title>
        <authorList>
            <person name="Suzuki J."/>
        </authorList>
    </citation>
    <scope>NUCLEOTIDE SEQUENCE</scope>
</reference>
<proteinExistence type="predicted"/>
<feature type="compositionally biased region" description="Low complexity" evidence="1">
    <location>
        <begin position="54"/>
        <end position="77"/>
    </location>
</feature>
<dbReference type="Pfam" id="PF00293">
    <property type="entry name" value="NUDIX"/>
    <property type="match status" value="1"/>
</dbReference>
<feature type="domain" description="Nudix hydrolase" evidence="2">
    <location>
        <begin position="229"/>
        <end position="343"/>
    </location>
</feature>
<evidence type="ECO:0000259" key="2">
    <source>
        <dbReference type="Pfam" id="PF00293"/>
    </source>
</evidence>
<feature type="region of interest" description="Disordered" evidence="1">
    <location>
        <begin position="1"/>
        <end position="77"/>
    </location>
</feature>
<name>A0A1D1Y3H7_9ARAE</name>
<feature type="compositionally biased region" description="Polar residues" evidence="1">
    <location>
        <begin position="1"/>
        <end position="10"/>
    </location>
</feature>
<dbReference type="CDD" id="cd02883">
    <property type="entry name" value="NUDIX_Hydrolase"/>
    <property type="match status" value="1"/>
</dbReference>
<gene>
    <name evidence="3" type="primary">nudI</name>
    <name evidence="3" type="ORF">g.39921</name>
</gene>
<organism evidence="3">
    <name type="scientific">Anthurium amnicola</name>
    <dbReference type="NCBI Taxonomy" id="1678845"/>
    <lineage>
        <taxon>Eukaryota</taxon>
        <taxon>Viridiplantae</taxon>
        <taxon>Streptophyta</taxon>
        <taxon>Embryophyta</taxon>
        <taxon>Tracheophyta</taxon>
        <taxon>Spermatophyta</taxon>
        <taxon>Magnoliopsida</taxon>
        <taxon>Liliopsida</taxon>
        <taxon>Araceae</taxon>
        <taxon>Pothoideae</taxon>
        <taxon>Potheae</taxon>
        <taxon>Anthurium</taxon>
    </lineage>
</organism>
<feature type="region of interest" description="Disordered" evidence="1">
    <location>
        <begin position="192"/>
        <end position="218"/>
    </location>
</feature>
<evidence type="ECO:0000256" key="1">
    <source>
        <dbReference type="SAM" id="MobiDB-lite"/>
    </source>
</evidence>
<dbReference type="AlphaFoldDB" id="A0A1D1Y3H7"/>
<feature type="non-terminal residue" evidence="3">
    <location>
        <position position="1"/>
    </location>
</feature>
<evidence type="ECO:0000313" key="3">
    <source>
        <dbReference type="EMBL" id="JAT49190.1"/>
    </source>
</evidence>
<dbReference type="Gene3D" id="3.90.79.10">
    <property type="entry name" value="Nucleoside Triphosphate Pyrophosphohydrolase"/>
    <property type="match status" value="1"/>
</dbReference>
<sequence>RIPHSCSLQQKRSRRPSPREEGAADAEEDDGPGRSRDGVMLPRCNGSVTNALLSSSSSSPSPSSSRPSTSTPSIPNPSGNNPFFLAALSLLFLFRNLSSAAAASIARPPPPSLCPRRVGKMRGAAPAPLAKTPSRANTAARALAFSSPDSLSDCLRRRLPSDSFASWGVKPGTKTVHNLWLELSLGETALLLQGGDRDGDGGADPDPNPNPSSHQLQQGLPPELSLLRTVHVATVKIRNARGAMLVETHQLLSDGTIRSRRRPLSEKMKPGESVEEAASRAVREELGSDAEIRIVPGSYETRVEEKASASYPGLPAQYVLHSVDAEVDGVPQEGEFSTEEVGECCDAGSEVSGKAVFVRRHFWEWVHDDEGC</sequence>